<organism evidence="1 2">
    <name type="scientific">Tetrahymena thermophila (strain SB210)</name>
    <dbReference type="NCBI Taxonomy" id="312017"/>
    <lineage>
        <taxon>Eukaryota</taxon>
        <taxon>Sar</taxon>
        <taxon>Alveolata</taxon>
        <taxon>Ciliophora</taxon>
        <taxon>Intramacronucleata</taxon>
        <taxon>Oligohymenophorea</taxon>
        <taxon>Hymenostomatida</taxon>
        <taxon>Tetrahymenina</taxon>
        <taxon>Tetrahymenidae</taxon>
        <taxon>Tetrahymena</taxon>
    </lineage>
</organism>
<evidence type="ECO:0000313" key="2">
    <source>
        <dbReference type="Proteomes" id="UP000009168"/>
    </source>
</evidence>
<proteinExistence type="predicted"/>
<dbReference type="RefSeq" id="XP_001022140.2">
    <property type="nucleotide sequence ID" value="XM_001022140.3"/>
</dbReference>
<sequence>MRPSSLTSQVLSDVNSYNKYINVIVYHPIKQYTKSETAMIESLLSQQDKVVYFEIYDQIRIYNKFGHLEAHIIKFSEPLYEWVSTRLKDISKSIRDQLIQILFDPSLKNINNFLEVINSLPFNYFPRKQLQKLSLENSRTKIFSQIIAFQRHISPLLYNNPQQILYDLIEM</sequence>
<reference evidence="2" key="1">
    <citation type="journal article" date="2006" name="PLoS Biol.">
        <title>Macronuclear genome sequence of the ciliate Tetrahymena thermophila, a model eukaryote.</title>
        <authorList>
            <person name="Eisen J.A."/>
            <person name="Coyne R.S."/>
            <person name="Wu M."/>
            <person name="Wu D."/>
            <person name="Thiagarajan M."/>
            <person name="Wortman J.R."/>
            <person name="Badger J.H."/>
            <person name="Ren Q."/>
            <person name="Amedeo P."/>
            <person name="Jones K.M."/>
            <person name="Tallon L.J."/>
            <person name="Delcher A.L."/>
            <person name="Salzberg S.L."/>
            <person name="Silva J.C."/>
            <person name="Haas B.J."/>
            <person name="Majoros W.H."/>
            <person name="Farzad M."/>
            <person name="Carlton J.M."/>
            <person name="Smith R.K. Jr."/>
            <person name="Garg J."/>
            <person name="Pearlman R.E."/>
            <person name="Karrer K.M."/>
            <person name="Sun L."/>
            <person name="Manning G."/>
            <person name="Elde N.C."/>
            <person name="Turkewitz A.P."/>
            <person name="Asai D.J."/>
            <person name="Wilkes D.E."/>
            <person name="Wang Y."/>
            <person name="Cai H."/>
            <person name="Collins K."/>
            <person name="Stewart B.A."/>
            <person name="Lee S.R."/>
            <person name="Wilamowska K."/>
            <person name="Weinberg Z."/>
            <person name="Ruzzo W.L."/>
            <person name="Wloga D."/>
            <person name="Gaertig J."/>
            <person name="Frankel J."/>
            <person name="Tsao C.-C."/>
            <person name="Gorovsky M.A."/>
            <person name="Keeling P.J."/>
            <person name="Waller R.F."/>
            <person name="Patron N.J."/>
            <person name="Cherry J.M."/>
            <person name="Stover N.A."/>
            <person name="Krieger C.J."/>
            <person name="del Toro C."/>
            <person name="Ryder H.F."/>
            <person name="Williamson S.C."/>
            <person name="Barbeau R.A."/>
            <person name="Hamilton E.P."/>
            <person name="Orias E."/>
        </authorList>
    </citation>
    <scope>NUCLEOTIDE SEQUENCE [LARGE SCALE GENOMIC DNA]</scope>
    <source>
        <strain evidence="2">SB210</strain>
    </source>
</reference>
<accession>Q23ZG2</accession>
<keyword evidence="2" id="KW-1185">Reference proteome</keyword>
<dbReference type="AlphaFoldDB" id="Q23ZG2"/>
<dbReference type="HOGENOM" id="CLU_455289_0_0_1"/>
<dbReference type="Proteomes" id="UP000009168">
    <property type="component" value="Unassembled WGS sequence"/>
</dbReference>
<dbReference type="KEGG" id="tet:TTHERM_00787010"/>
<name>Q23ZG2_TETTS</name>
<dbReference type="EMBL" id="GG662552">
    <property type="protein sequence ID" value="EAS01895.2"/>
    <property type="molecule type" value="Genomic_DNA"/>
</dbReference>
<dbReference type="InParanoid" id="Q23ZG2"/>
<protein>
    <submittedName>
        <fullName evidence="1">Uncharacterized protein</fullName>
    </submittedName>
</protein>
<gene>
    <name evidence="1" type="ORF">TTHERM_00787010</name>
</gene>
<evidence type="ECO:0000313" key="1">
    <source>
        <dbReference type="EMBL" id="EAS01895.2"/>
    </source>
</evidence>
<dbReference type="GeneID" id="7831185"/>